<sequence length="651" mass="74802">MAEIHGIQHQHPLILEDLQSIYQDYEEDDDEVDDNDLIAKQNFKCTCDMCGLEIDWYNRYYYKCSESPCNYSLHKFCAEMPTTLRFPAHPLHTLVLEKGSHSWSCHACLTEHQDGICYHCSTCNYEFDLGCFTFVDRTTIHHPGHPHPLISIIVDPILSKCFACGKKHEGVFFHCNTCFNFSIHVDCVTLPFKFLIQNLHSHMLTLSYSFSIILDNSKCRICRMNIGDELWLYKCSKCRYYVHLDCATSREEPFMSIFSRGMGKTHDANFTAADYPDLLHCPLPDESYNILPHQLALKGKNYKHFDEIISTYSGSWWHSRHEHPLRLMNTSSLRIPLHDPMKRIKVICNACVRPITTTPFYVCQKRVDDNCDFYLHEWCARIPTKLEKHPCHPQHTLALFHLTPGDDYFVTGFECTICRLRCNGSGYVCSTSGCDYRVDVNCGFIPENITHESHPNHLLSLVDPKSTIACDACDVIINGSELCYRCSWCDFYLDNRVSIHSACAPLILQSEQDVNSLHVEGVYMFLNMKLGALIESTENSLNLLAGVKSHGRCTICDYELQSSLILKDLDDGLVFHVSCLEEFIQPFFDELDDEIDPIVGMAIVDKIRKSKEKLKRQMSADHGVALTFFPSRVTRPVTWHWKAIDGVIKHP</sequence>
<keyword evidence="2" id="KW-1185">Reference proteome</keyword>
<evidence type="ECO:0000313" key="2">
    <source>
        <dbReference type="Proteomes" id="UP001056120"/>
    </source>
</evidence>
<evidence type="ECO:0000313" key="1">
    <source>
        <dbReference type="EMBL" id="KAI3694536.1"/>
    </source>
</evidence>
<gene>
    <name evidence="1" type="ORF">L1987_77503</name>
</gene>
<reference evidence="1 2" key="2">
    <citation type="journal article" date="2022" name="Mol. Ecol. Resour.">
        <title>The genomes of chicory, endive, great burdock and yacon provide insights into Asteraceae paleo-polyploidization history and plant inulin production.</title>
        <authorList>
            <person name="Fan W."/>
            <person name="Wang S."/>
            <person name="Wang H."/>
            <person name="Wang A."/>
            <person name="Jiang F."/>
            <person name="Liu H."/>
            <person name="Zhao H."/>
            <person name="Xu D."/>
            <person name="Zhang Y."/>
        </authorList>
    </citation>
    <scope>NUCLEOTIDE SEQUENCE [LARGE SCALE GENOMIC DNA]</scope>
    <source>
        <strain evidence="2">cv. Yunnan</strain>
        <tissue evidence="1">Leaves</tissue>
    </source>
</reference>
<comment type="caution">
    <text evidence="1">The sequence shown here is derived from an EMBL/GenBank/DDBJ whole genome shotgun (WGS) entry which is preliminary data.</text>
</comment>
<reference evidence="2" key="1">
    <citation type="journal article" date="2022" name="Mol. Ecol. Resour.">
        <title>The genomes of chicory, endive, great burdock and yacon provide insights into Asteraceae palaeo-polyploidization history and plant inulin production.</title>
        <authorList>
            <person name="Fan W."/>
            <person name="Wang S."/>
            <person name="Wang H."/>
            <person name="Wang A."/>
            <person name="Jiang F."/>
            <person name="Liu H."/>
            <person name="Zhao H."/>
            <person name="Xu D."/>
            <person name="Zhang Y."/>
        </authorList>
    </citation>
    <scope>NUCLEOTIDE SEQUENCE [LARGE SCALE GENOMIC DNA]</scope>
    <source>
        <strain evidence="2">cv. Yunnan</strain>
    </source>
</reference>
<dbReference type="Proteomes" id="UP001056120">
    <property type="component" value="Linkage Group LG26"/>
</dbReference>
<name>A0ACB8Z9Y2_9ASTR</name>
<organism evidence="1 2">
    <name type="scientific">Smallanthus sonchifolius</name>
    <dbReference type="NCBI Taxonomy" id="185202"/>
    <lineage>
        <taxon>Eukaryota</taxon>
        <taxon>Viridiplantae</taxon>
        <taxon>Streptophyta</taxon>
        <taxon>Embryophyta</taxon>
        <taxon>Tracheophyta</taxon>
        <taxon>Spermatophyta</taxon>
        <taxon>Magnoliopsida</taxon>
        <taxon>eudicotyledons</taxon>
        <taxon>Gunneridae</taxon>
        <taxon>Pentapetalae</taxon>
        <taxon>asterids</taxon>
        <taxon>campanulids</taxon>
        <taxon>Asterales</taxon>
        <taxon>Asteraceae</taxon>
        <taxon>Asteroideae</taxon>
        <taxon>Heliantheae alliance</taxon>
        <taxon>Millerieae</taxon>
        <taxon>Smallanthus</taxon>
    </lineage>
</organism>
<protein>
    <submittedName>
        <fullName evidence="1">Uncharacterized protein</fullName>
    </submittedName>
</protein>
<accession>A0ACB8Z9Y2</accession>
<dbReference type="EMBL" id="CM042043">
    <property type="protein sequence ID" value="KAI3694536.1"/>
    <property type="molecule type" value="Genomic_DNA"/>
</dbReference>
<proteinExistence type="predicted"/>